<dbReference type="Proteomes" id="UP000674179">
    <property type="component" value="Chromosome 32"/>
</dbReference>
<keyword evidence="6" id="KW-1185">Reference proteome</keyword>
<evidence type="ECO:0000313" key="6">
    <source>
        <dbReference type="Proteomes" id="UP000674179"/>
    </source>
</evidence>
<dbReference type="EMBL" id="JAFHKP010000032">
    <property type="protein sequence ID" value="KAG5471174.1"/>
    <property type="molecule type" value="Genomic_DNA"/>
</dbReference>
<feature type="region of interest" description="Disordered" evidence="4">
    <location>
        <begin position="180"/>
        <end position="209"/>
    </location>
</feature>
<keyword evidence="2 3" id="KW-0175">Coiled coil</keyword>
<comment type="caution">
    <text evidence="5">The sequence shown here is derived from an EMBL/GenBank/DDBJ whole genome shotgun (WGS) entry which is preliminary data.</text>
</comment>
<organism evidence="5 6">
    <name type="scientific">Leishmania enriettii</name>
    <dbReference type="NCBI Taxonomy" id="5663"/>
    <lineage>
        <taxon>Eukaryota</taxon>
        <taxon>Discoba</taxon>
        <taxon>Euglenozoa</taxon>
        <taxon>Kinetoplastea</taxon>
        <taxon>Metakinetoplastina</taxon>
        <taxon>Trypanosomatida</taxon>
        <taxon>Trypanosomatidae</taxon>
        <taxon>Leishmaniinae</taxon>
        <taxon>Leishmania</taxon>
    </lineage>
</organism>
<dbReference type="InterPro" id="IPR051655">
    <property type="entry name" value="FAM161"/>
</dbReference>
<dbReference type="PANTHER" id="PTHR21501">
    <property type="entry name" value="PROTEIN FAM-161"/>
    <property type="match status" value="1"/>
</dbReference>
<dbReference type="PANTHER" id="PTHR21501:SF1">
    <property type="entry name" value="PROTEIN FAM-161"/>
    <property type="match status" value="1"/>
</dbReference>
<gene>
    <name evidence="5" type="ORF">CUR178_02485</name>
</gene>
<evidence type="ECO:0000313" key="5">
    <source>
        <dbReference type="EMBL" id="KAG5471174.1"/>
    </source>
</evidence>
<feature type="compositionally biased region" description="Low complexity" evidence="4">
    <location>
        <begin position="897"/>
        <end position="916"/>
    </location>
</feature>
<feature type="compositionally biased region" description="Low complexity" evidence="4">
    <location>
        <begin position="858"/>
        <end position="873"/>
    </location>
</feature>
<dbReference type="KEGG" id="lenr:94169751"/>
<feature type="compositionally biased region" description="Basic and acidic residues" evidence="4">
    <location>
        <begin position="824"/>
        <end position="833"/>
    </location>
</feature>
<evidence type="ECO:0000256" key="4">
    <source>
        <dbReference type="SAM" id="MobiDB-lite"/>
    </source>
</evidence>
<proteinExistence type="inferred from homology"/>
<feature type="compositionally biased region" description="Basic and acidic residues" evidence="4">
    <location>
        <begin position="180"/>
        <end position="197"/>
    </location>
</feature>
<feature type="compositionally biased region" description="Polar residues" evidence="4">
    <location>
        <begin position="880"/>
        <end position="896"/>
    </location>
</feature>
<dbReference type="GO" id="GO:0044782">
    <property type="term" value="P:cilium organization"/>
    <property type="evidence" value="ECO:0007669"/>
    <property type="project" value="TreeGrafter"/>
</dbReference>
<feature type="compositionally biased region" description="Polar residues" evidence="4">
    <location>
        <begin position="631"/>
        <end position="642"/>
    </location>
</feature>
<name>A0A836GFF6_LEIEN</name>
<protein>
    <submittedName>
        <fullName evidence="5">Uncharacterized protein</fullName>
    </submittedName>
</protein>
<dbReference type="Pfam" id="PF10595">
    <property type="entry name" value="FAM161A_B"/>
    <property type="match status" value="1"/>
</dbReference>
<dbReference type="GeneID" id="94169751"/>
<reference evidence="5 6" key="1">
    <citation type="submission" date="2021-02" db="EMBL/GenBank/DDBJ databases">
        <title>Leishmania (Mundinia) enrietti genome sequencing and assembly.</title>
        <authorList>
            <person name="Almutairi H."/>
            <person name="Gatherer D."/>
        </authorList>
    </citation>
    <scope>NUCLEOTIDE SEQUENCE [LARGE SCALE GENOMIC DNA]</scope>
    <source>
        <strain evidence="5">CUR178</strain>
    </source>
</reference>
<feature type="compositionally biased region" description="Low complexity" evidence="4">
    <location>
        <begin position="644"/>
        <end position="653"/>
    </location>
</feature>
<feature type="region of interest" description="Disordered" evidence="4">
    <location>
        <begin position="605"/>
        <end position="655"/>
    </location>
</feature>
<evidence type="ECO:0000256" key="2">
    <source>
        <dbReference type="ARBA" id="ARBA00023054"/>
    </source>
</evidence>
<dbReference type="OrthoDB" id="2150121at2759"/>
<dbReference type="AlphaFoldDB" id="A0A836GFF6"/>
<feature type="coiled-coil region" evidence="3">
    <location>
        <begin position="723"/>
        <end position="778"/>
    </location>
</feature>
<dbReference type="InterPro" id="IPR019579">
    <property type="entry name" value="FAM161A/B"/>
</dbReference>
<dbReference type="RefSeq" id="XP_067690344.1">
    <property type="nucleotide sequence ID" value="XM_067834241.1"/>
</dbReference>
<dbReference type="GO" id="GO:0005856">
    <property type="term" value="C:cytoskeleton"/>
    <property type="evidence" value="ECO:0007669"/>
    <property type="project" value="UniProtKB-ARBA"/>
</dbReference>
<feature type="compositionally biased region" description="Polar residues" evidence="4">
    <location>
        <begin position="835"/>
        <end position="849"/>
    </location>
</feature>
<feature type="region of interest" description="Disordered" evidence="4">
    <location>
        <begin position="822"/>
        <end position="925"/>
    </location>
</feature>
<comment type="similarity">
    <text evidence="1">Belongs to the FAM161 family.</text>
</comment>
<sequence>MEELLASQLAALREEQERLEERLGHTALGLPRGACGTSSETVATEAHLEAHRCVREVSAHEVSDAATAVTRASASAPSGGDGSTRGAFERKYEAGLGGSTPRPLAATGEAPRTSWSYQERLSELETLKRKYESYAREAMSQYFSSVSDYQGYKERREKSMRHVKPFTFESRELVKPPRIREQRAEAEQRARDASATEHHRKPYKATPVPPSTFMNKYELMVEEWCQRKAAIEMMSREQARMAKEDAAFVRLSAHGLRITREKLMGVVYGPDGKPVSRYKLRQRAQSADSNRNRRNGTGELLHEVPLEVQMKLWPAISDHERLRRQRIKFLASVRKSEVDAEVRKAMPLLTSPTPARCYATDSRVGMDMAALLTAASNDNVGAAAPVYGVGHAMLPSRPSPLPVAEAGAPIAAPLPSTVAPPPAASSGSPLLVAVPPLPPPPPIPQLPTCLATAAPPSVPAPLAAVLEKPSGAVAPLPLPVAPIEAPTAPPLPLFPGRAVAPPPPPPLATAAPVTVAVFSATAGAAARVEAAKQRAQRGGEAAWRRYNPQLTFKPNVRPGVPNFAALWAQNKVALAEKRRQHPTTVPEPFELTASARDIGIVGRRPVRSASALGPPRRHGSLSGIKRRQEAGTPTVSETNATELPSPRSGPPRGTRAHALRTQAIYSHYVNQSEESSATVEGDEEYWKAVAQRQREVRKRLSAYLVDHHVEHERVIMEKVRALRAATRENERAAKKRLAEMKQRVAEMPPVFAEPLHLNEQSKARVEAEKSILKSLKEAGLDGTTIKRILTSPPVAAADAVADAVGAAIVSASGGVGEVASPIKVGKEDSKPKEAQLSSATQSPVSSPLNPSKHETSDNSRSSSSSSSSSSSDSIIDKSPPGSTVTKGSSRQSVSTLSVPVPKPVAAAKKDASAYSDDSFESSDSD</sequence>
<accession>A0A836GFF6</accession>
<evidence type="ECO:0000256" key="3">
    <source>
        <dbReference type="SAM" id="Coils"/>
    </source>
</evidence>
<dbReference type="GO" id="GO:0005929">
    <property type="term" value="C:cilium"/>
    <property type="evidence" value="ECO:0007669"/>
    <property type="project" value="TreeGrafter"/>
</dbReference>
<evidence type="ECO:0000256" key="1">
    <source>
        <dbReference type="ARBA" id="ARBA00006663"/>
    </source>
</evidence>